<sequence length="92" mass="10611">MHCKSSLEHPLSPQEPPQQSSRTLLRHCQPRKRRAPPEPGANSDYKLPIPCKTLCISSLQHPATPSQMDSRCKARVTYWPHQEPHVLNHRHH</sequence>
<proteinExistence type="predicted"/>
<dbReference type="Proteomes" id="UP000325315">
    <property type="component" value="Unassembled WGS sequence"/>
</dbReference>
<accession>A0A5B6XAY5</accession>
<feature type="region of interest" description="Disordered" evidence="1">
    <location>
        <begin position="1"/>
        <end position="46"/>
    </location>
</feature>
<dbReference type="AlphaFoldDB" id="A0A5B6XAY5"/>
<dbReference type="EMBL" id="SMMG02000001">
    <property type="protein sequence ID" value="KAA3490055.1"/>
    <property type="molecule type" value="Genomic_DNA"/>
</dbReference>
<keyword evidence="3" id="KW-1185">Reference proteome</keyword>
<organism evidence="2 3">
    <name type="scientific">Gossypium australe</name>
    <dbReference type="NCBI Taxonomy" id="47621"/>
    <lineage>
        <taxon>Eukaryota</taxon>
        <taxon>Viridiplantae</taxon>
        <taxon>Streptophyta</taxon>
        <taxon>Embryophyta</taxon>
        <taxon>Tracheophyta</taxon>
        <taxon>Spermatophyta</taxon>
        <taxon>Magnoliopsida</taxon>
        <taxon>eudicotyledons</taxon>
        <taxon>Gunneridae</taxon>
        <taxon>Pentapetalae</taxon>
        <taxon>rosids</taxon>
        <taxon>malvids</taxon>
        <taxon>Malvales</taxon>
        <taxon>Malvaceae</taxon>
        <taxon>Malvoideae</taxon>
        <taxon>Gossypium</taxon>
    </lineage>
</organism>
<comment type="caution">
    <text evidence="2">The sequence shown here is derived from an EMBL/GenBank/DDBJ whole genome shotgun (WGS) entry which is preliminary data.</text>
</comment>
<reference evidence="2" key="1">
    <citation type="submission" date="2019-08" db="EMBL/GenBank/DDBJ databases">
        <authorList>
            <person name="Liu F."/>
        </authorList>
    </citation>
    <scope>NUCLEOTIDE SEQUENCE [LARGE SCALE GENOMIC DNA]</scope>
    <source>
        <strain evidence="2">PA1801</strain>
        <tissue evidence="2">Leaf</tissue>
    </source>
</reference>
<name>A0A5B6XAY5_9ROSI</name>
<evidence type="ECO:0000256" key="1">
    <source>
        <dbReference type="SAM" id="MobiDB-lite"/>
    </source>
</evidence>
<evidence type="ECO:0000313" key="3">
    <source>
        <dbReference type="Proteomes" id="UP000325315"/>
    </source>
</evidence>
<feature type="compositionally biased region" description="Low complexity" evidence="1">
    <location>
        <begin position="8"/>
        <end position="21"/>
    </location>
</feature>
<feature type="compositionally biased region" description="Basic residues" evidence="1">
    <location>
        <begin position="24"/>
        <end position="34"/>
    </location>
</feature>
<gene>
    <name evidence="2" type="ORF">EPI10_033582</name>
</gene>
<evidence type="ECO:0000313" key="2">
    <source>
        <dbReference type="EMBL" id="KAA3490055.1"/>
    </source>
</evidence>
<protein>
    <submittedName>
        <fullName evidence="2">Uncharacterized protein</fullName>
    </submittedName>
</protein>